<keyword evidence="5" id="KW-1185">Reference proteome</keyword>
<evidence type="ECO:0000256" key="3">
    <source>
        <dbReference type="SAM" id="MobiDB-lite"/>
    </source>
</evidence>
<dbReference type="Proteomes" id="UP000221080">
    <property type="component" value="Chromosome 3"/>
</dbReference>
<evidence type="ECO:0000313" key="6">
    <source>
        <dbReference type="RefSeq" id="XP_053535624.1"/>
    </source>
</evidence>
<dbReference type="Pfam" id="PF14816">
    <property type="entry name" value="CANIN"/>
    <property type="match status" value="1"/>
</dbReference>
<protein>
    <submittedName>
        <fullName evidence="6">SMC5-SMC6 complex localization factor protein 2 isoform X4</fullName>
    </submittedName>
</protein>
<feature type="compositionally biased region" description="Polar residues" evidence="3">
    <location>
        <begin position="106"/>
        <end position="121"/>
    </location>
</feature>
<feature type="compositionally biased region" description="Basic and acidic residues" evidence="3">
    <location>
        <begin position="1042"/>
        <end position="1060"/>
    </location>
</feature>
<feature type="region of interest" description="Disordered" evidence="3">
    <location>
        <begin position="102"/>
        <end position="134"/>
    </location>
</feature>
<accession>A0A9F7TJW4</accession>
<feature type="compositionally biased region" description="Basic and acidic residues" evidence="3">
    <location>
        <begin position="1100"/>
        <end position="1118"/>
    </location>
</feature>
<feature type="region of interest" description="Disordered" evidence="3">
    <location>
        <begin position="155"/>
        <end position="218"/>
    </location>
</feature>
<reference evidence="6" key="2">
    <citation type="submission" date="2025-08" db="UniProtKB">
        <authorList>
            <consortium name="RefSeq"/>
        </authorList>
    </citation>
    <scope>IDENTIFICATION</scope>
    <source>
        <tissue evidence="6">Blood</tissue>
    </source>
</reference>
<name>A0A9F7TJW4_ICTPU</name>
<organism evidence="5 6">
    <name type="scientific">Ictalurus punctatus</name>
    <name type="common">Channel catfish</name>
    <name type="synonym">Silurus punctatus</name>
    <dbReference type="NCBI Taxonomy" id="7998"/>
    <lineage>
        <taxon>Eukaryota</taxon>
        <taxon>Metazoa</taxon>
        <taxon>Chordata</taxon>
        <taxon>Craniata</taxon>
        <taxon>Vertebrata</taxon>
        <taxon>Euteleostomi</taxon>
        <taxon>Actinopterygii</taxon>
        <taxon>Neopterygii</taxon>
        <taxon>Teleostei</taxon>
        <taxon>Ostariophysi</taxon>
        <taxon>Siluriformes</taxon>
        <taxon>Ictaluridae</taxon>
        <taxon>Ictalurus</taxon>
    </lineage>
</organism>
<reference evidence="5" key="1">
    <citation type="journal article" date="2016" name="Nat. Commun.">
        <title>The channel catfish genome sequence provides insights into the evolution of scale formation in teleosts.</title>
        <authorList>
            <person name="Liu Z."/>
            <person name="Liu S."/>
            <person name="Yao J."/>
            <person name="Bao L."/>
            <person name="Zhang J."/>
            <person name="Li Y."/>
            <person name="Jiang C."/>
            <person name="Sun L."/>
            <person name="Wang R."/>
            <person name="Zhang Y."/>
            <person name="Zhou T."/>
            <person name="Zeng Q."/>
            <person name="Fu Q."/>
            <person name="Gao S."/>
            <person name="Li N."/>
            <person name="Koren S."/>
            <person name="Jiang Y."/>
            <person name="Zimin A."/>
            <person name="Xu P."/>
            <person name="Phillippy A.M."/>
            <person name="Geng X."/>
            <person name="Song L."/>
            <person name="Sun F."/>
            <person name="Li C."/>
            <person name="Wang X."/>
            <person name="Chen A."/>
            <person name="Jin Y."/>
            <person name="Yuan Z."/>
            <person name="Yang Y."/>
            <person name="Tan S."/>
            <person name="Peatman E."/>
            <person name="Lu J."/>
            <person name="Qin Z."/>
            <person name="Dunham R."/>
            <person name="Li Z."/>
            <person name="Sonstegard T."/>
            <person name="Feng J."/>
            <person name="Danzmann R.G."/>
            <person name="Schroeder S."/>
            <person name="Scheffler B."/>
            <person name="Duke M.V."/>
            <person name="Ballard L."/>
            <person name="Kucuktas H."/>
            <person name="Kaltenboeck L."/>
            <person name="Liu H."/>
            <person name="Armbruster J."/>
            <person name="Xie Y."/>
            <person name="Kirby M.L."/>
            <person name="Tian Y."/>
            <person name="Flanagan M.E."/>
            <person name="Mu W."/>
            <person name="Waldbieser G.C."/>
        </authorList>
    </citation>
    <scope>NUCLEOTIDE SEQUENCE [LARGE SCALE GENOMIC DNA]</scope>
    <source>
        <strain evidence="5">SDA103</strain>
    </source>
</reference>
<gene>
    <name evidence="6" type="primary">slf2</name>
</gene>
<dbReference type="CTD" id="55719"/>
<feature type="region of interest" description="Disordered" evidence="3">
    <location>
        <begin position="978"/>
        <end position="1131"/>
    </location>
</feature>
<feature type="compositionally biased region" description="Basic and acidic residues" evidence="3">
    <location>
        <begin position="123"/>
        <end position="134"/>
    </location>
</feature>
<keyword evidence="2" id="KW-0175">Coiled coil</keyword>
<evidence type="ECO:0000256" key="1">
    <source>
        <dbReference type="ARBA" id="ARBA00010311"/>
    </source>
</evidence>
<dbReference type="InterPro" id="IPR044276">
    <property type="entry name" value="CANIN_dom"/>
</dbReference>
<feature type="domain" description="Coiled-coil SMC6 And NSE5 INteracting (CANIN)" evidence="4">
    <location>
        <begin position="482"/>
        <end position="846"/>
    </location>
</feature>
<evidence type="ECO:0000256" key="2">
    <source>
        <dbReference type="SAM" id="Coils"/>
    </source>
</evidence>
<feature type="compositionally biased region" description="Basic and acidic residues" evidence="3">
    <location>
        <begin position="978"/>
        <end position="995"/>
    </location>
</feature>
<dbReference type="GeneID" id="108263189"/>
<dbReference type="AlphaFoldDB" id="A0A9F7TJW4"/>
<dbReference type="RefSeq" id="XP_053535624.1">
    <property type="nucleotide sequence ID" value="XM_053679649.1"/>
</dbReference>
<feature type="compositionally biased region" description="Acidic residues" evidence="3">
    <location>
        <begin position="1121"/>
        <end position="1131"/>
    </location>
</feature>
<sequence>MQSNLRQHITSMVKDIIPLGGPPCHRAKDRGRAHPVPQCLSQETNKKPAHTLKHLYPLLQCTPPHQTSVLERRNRSAIAVPSSSKKIFAGGQESLSNYNVPMGKVQLNNNHHLNNDGSCQSAGKKDAPLQRQGSYDEQKEFAFAFCKQLNENLKKRQSLDSSVTQQSQQPVEKMDKPNDHSSSSFSQGEHVHHQATTPVGGRSLSLKRRREPSAERYGEAKRLCLEDIGLTPSSSSGSSFHVSSPPKFIKRAFLKTFNEPVLTLNEKRSPTLNNYTEDRTKASNNVAKQLFQEPRTESHKHQTATLSTMVHGTGQQKEEMRRSTENKCLIGNTATADPCPTLSSKLDQKQEVGFSVSSHTSFLPGLTDKFEISCPLQLPKVTSSSSLDITDLHNSKTTTKSRKDEQEKRDLVWKDPLDLELGEDVLESCVLSLSSSQSSEEDHLPSFQEILECSTHVPITPEKVTFSEPSTPGLKVAPEDLKTKATRYKNTLEQMLKEKEQNRKSKELEMQLLQACKEDLLKLDEEDENAEEGLSHEQREFLQRFSVTSCVIRDIHPGEEVFTLTKSGRLFNHQSLDLRKMDVTPNNRAQQTLLQANSEQLLTLLSAGLFRRAYLSSPCQPQVTRWLFQMMSVHPSPIVCAQILQAMMTIAISAAQHIVEKSSKKFEVWVPSIQDLALVFLNMGVSFVNLFPLEALQPPFTEGDLLESLEIQPDGTRSEKGGDTFPEHNFENIIKYLALCSALCPRVYSDGELLLMLTVVCRVSLETRLQLLPTGDLSCLLQHLLNNMADWEMQLSQVCQAITNLSDDHHNLRRLVQLLPHSDRGKQLRRHVSVSIISKLLNHRCTYTPSCTEFQLSELRYYLPRMRPSLLLKGLMAAKTTEPQETDDCATTPDQQAYYLCYSLLALTNEASNFEFLPSNQRNELLLLSAELEKHVKCDIRESEKMLYRSKVKDFVARIYTKWQVLLQRSRPQEGKLYDYWKPLPEDEMPKKENQSSEMEDTEESLSEESDIVQSDEEECMEEKDEVSVESEEKLEDSVETIQEKIEELQEVSVDLKEKQSLINRDDEDAEETNDDMAIDEELLGGSSDGSVESDDDEDLIKREEELLKDDEFIDRNGDLVGEENDEPKNI</sequence>
<feature type="coiled-coil region" evidence="2">
    <location>
        <begin position="482"/>
        <end position="516"/>
    </location>
</feature>
<evidence type="ECO:0000259" key="4">
    <source>
        <dbReference type="Pfam" id="PF14816"/>
    </source>
</evidence>
<dbReference type="InterPro" id="IPR026161">
    <property type="entry name" value="FAM178"/>
</dbReference>
<feature type="compositionally biased region" description="Acidic residues" evidence="3">
    <location>
        <begin position="998"/>
        <end position="1039"/>
    </location>
</feature>
<dbReference type="PANTHER" id="PTHR16046:SF9">
    <property type="entry name" value="SMC5-SMC6 COMPLEX LOCALIZATION FACTOR PROTEIN 2"/>
    <property type="match status" value="1"/>
</dbReference>
<proteinExistence type="inferred from homology"/>
<feature type="compositionally biased region" description="Acidic residues" evidence="3">
    <location>
        <begin position="1066"/>
        <end position="1083"/>
    </location>
</feature>
<evidence type="ECO:0000313" key="5">
    <source>
        <dbReference type="Proteomes" id="UP000221080"/>
    </source>
</evidence>
<feature type="compositionally biased region" description="Polar residues" evidence="3">
    <location>
        <begin position="159"/>
        <end position="170"/>
    </location>
</feature>
<comment type="similarity">
    <text evidence="1">Belongs to the FAM178 family.</text>
</comment>
<dbReference type="PANTHER" id="PTHR16046">
    <property type="entry name" value="SMC5-SMC6 COMPLEX LOCALIZATION FACTOR 2"/>
    <property type="match status" value="1"/>
</dbReference>